<protein>
    <recommendedName>
        <fullName evidence="8">Mitochondrial cytochrome c oxidase subunit VIa</fullName>
    </recommendedName>
</protein>
<evidence type="ECO:0000313" key="6">
    <source>
        <dbReference type="EMBL" id="KAF0739569.1"/>
    </source>
</evidence>
<dbReference type="VEuPathDB" id="FungiDB:AeMF1_016999"/>
<evidence type="ECO:0000256" key="5">
    <source>
        <dbReference type="ARBA" id="ARBA00023136"/>
    </source>
</evidence>
<dbReference type="Proteomes" id="UP000481153">
    <property type="component" value="Unassembled WGS sequence"/>
</dbReference>
<dbReference type="AlphaFoldDB" id="A0A6G0XHE8"/>
<gene>
    <name evidence="6" type="ORF">Ae201684_004750</name>
</gene>
<dbReference type="PANTHER" id="PTHR11504">
    <property type="entry name" value="CYTOCHROME C OXIDASE POLYPEPTIDE VIA"/>
    <property type="match status" value="1"/>
</dbReference>
<dbReference type="Gene3D" id="4.10.95.10">
    <property type="entry name" value="Cytochrome c oxidase, subunit VIa"/>
    <property type="match status" value="1"/>
</dbReference>
<dbReference type="GO" id="GO:0005743">
    <property type="term" value="C:mitochondrial inner membrane"/>
    <property type="evidence" value="ECO:0007669"/>
    <property type="project" value="UniProtKB-SubCell"/>
</dbReference>
<name>A0A6G0XHE8_9STRA</name>
<reference evidence="6 7" key="1">
    <citation type="submission" date="2019-07" db="EMBL/GenBank/DDBJ databases">
        <title>Genomics analysis of Aphanomyces spp. identifies a new class of oomycete effector associated with host adaptation.</title>
        <authorList>
            <person name="Gaulin E."/>
        </authorList>
    </citation>
    <scope>NUCLEOTIDE SEQUENCE [LARGE SCALE GENOMIC DNA]</scope>
    <source>
        <strain evidence="6 7">ATCC 201684</strain>
    </source>
</reference>
<keyword evidence="5" id="KW-0472">Membrane</keyword>
<comment type="subcellular location">
    <subcellularLocation>
        <location evidence="1">Mitochondrion inner membrane</location>
    </subcellularLocation>
</comment>
<evidence type="ECO:0000256" key="1">
    <source>
        <dbReference type="ARBA" id="ARBA00004273"/>
    </source>
</evidence>
<keyword evidence="2" id="KW-0999">Mitochondrion inner membrane</keyword>
<dbReference type="OrthoDB" id="5947505at2759"/>
<sequence>MSAVLTKSFSRVVSRATQVRHMSAHGTEAEALDQMNLWTKISQAAIAFTGVLTVVSFVGHAAHEHEHHEAPAYSHNKIRNKPYPWKYSDCNVFDFHCKELAAAAEKGLSH</sequence>
<dbReference type="InterPro" id="IPR036418">
    <property type="entry name" value="Cyt_c_oxidase_su6a_sf"/>
</dbReference>
<evidence type="ECO:0000256" key="4">
    <source>
        <dbReference type="ARBA" id="ARBA00023128"/>
    </source>
</evidence>
<keyword evidence="4" id="KW-0496">Mitochondrion</keyword>
<dbReference type="SUPFAM" id="SSF81411">
    <property type="entry name" value="Mitochondrial cytochrome c oxidase subunit VIa"/>
    <property type="match status" value="1"/>
</dbReference>
<dbReference type="GO" id="GO:0030234">
    <property type="term" value="F:enzyme regulator activity"/>
    <property type="evidence" value="ECO:0007669"/>
    <property type="project" value="TreeGrafter"/>
</dbReference>
<evidence type="ECO:0000256" key="3">
    <source>
        <dbReference type="ARBA" id="ARBA00022946"/>
    </source>
</evidence>
<dbReference type="EMBL" id="VJMJ01000063">
    <property type="protein sequence ID" value="KAF0739569.1"/>
    <property type="molecule type" value="Genomic_DNA"/>
</dbReference>
<dbReference type="InterPro" id="IPR001349">
    <property type="entry name" value="Cyt_c_oxidase_su6a"/>
</dbReference>
<proteinExistence type="predicted"/>
<evidence type="ECO:0008006" key="8">
    <source>
        <dbReference type="Google" id="ProtNLM"/>
    </source>
</evidence>
<dbReference type="GO" id="GO:0006123">
    <property type="term" value="P:mitochondrial electron transport, cytochrome c to oxygen"/>
    <property type="evidence" value="ECO:0007669"/>
    <property type="project" value="TreeGrafter"/>
</dbReference>
<keyword evidence="7" id="KW-1185">Reference proteome</keyword>
<organism evidence="6 7">
    <name type="scientific">Aphanomyces euteiches</name>
    <dbReference type="NCBI Taxonomy" id="100861"/>
    <lineage>
        <taxon>Eukaryota</taxon>
        <taxon>Sar</taxon>
        <taxon>Stramenopiles</taxon>
        <taxon>Oomycota</taxon>
        <taxon>Saprolegniomycetes</taxon>
        <taxon>Saprolegniales</taxon>
        <taxon>Verrucalvaceae</taxon>
        <taxon>Aphanomyces</taxon>
    </lineage>
</organism>
<evidence type="ECO:0000256" key="2">
    <source>
        <dbReference type="ARBA" id="ARBA00022792"/>
    </source>
</evidence>
<dbReference type="PANTHER" id="PTHR11504:SF0">
    <property type="entry name" value="CYTOCHROME C OXIDASE SUBUNIT"/>
    <property type="match status" value="1"/>
</dbReference>
<comment type="caution">
    <text evidence="6">The sequence shown here is derived from an EMBL/GenBank/DDBJ whole genome shotgun (WGS) entry which is preliminary data.</text>
</comment>
<accession>A0A6G0XHE8</accession>
<keyword evidence="3" id="KW-0809">Transit peptide</keyword>
<evidence type="ECO:0000313" key="7">
    <source>
        <dbReference type="Proteomes" id="UP000481153"/>
    </source>
</evidence>